<evidence type="ECO:0000256" key="2">
    <source>
        <dbReference type="SAM" id="Phobius"/>
    </source>
</evidence>
<feature type="transmembrane region" description="Helical" evidence="2">
    <location>
        <begin position="244"/>
        <end position="262"/>
    </location>
</feature>
<evidence type="ECO:0000313" key="4">
    <source>
        <dbReference type="Proteomes" id="UP000238563"/>
    </source>
</evidence>
<feature type="transmembrane region" description="Helical" evidence="2">
    <location>
        <begin position="107"/>
        <end position="129"/>
    </location>
</feature>
<feature type="transmembrane region" description="Helical" evidence="2">
    <location>
        <begin position="141"/>
        <end position="163"/>
    </location>
</feature>
<keyword evidence="2" id="KW-0472">Membrane</keyword>
<keyword evidence="2" id="KW-1133">Transmembrane helix</keyword>
<reference evidence="3 4" key="1">
    <citation type="submission" date="2018-02" db="EMBL/GenBank/DDBJ databases">
        <title>The draft genome of Phyllobacterium myrsinacearum DSM5892.</title>
        <authorList>
            <person name="Li L."/>
            <person name="Liu L."/>
            <person name="Zhang X."/>
            <person name="Wang T."/>
        </authorList>
    </citation>
    <scope>NUCLEOTIDE SEQUENCE [LARGE SCALE GENOMIC DNA]</scope>
    <source>
        <strain evidence="3 4">DSM 5892</strain>
    </source>
</reference>
<dbReference type="Gene3D" id="1.20.1530.20">
    <property type="match status" value="1"/>
</dbReference>
<dbReference type="PIRSF" id="PIRSF026166">
    <property type="entry name" value="UCP026166"/>
    <property type="match status" value="1"/>
</dbReference>
<gene>
    <name evidence="3" type="ORF">C5750_03630</name>
</gene>
<dbReference type="Proteomes" id="UP000238563">
    <property type="component" value="Unassembled WGS sequence"/>
</dbReference>
<feature type="region of interest" description="Disordered" evidence="1">
    <location>
        <begin position="334"/>
        <end position="353"/>
    </location>
</feature>
<comment type="caution">
    <text evidence="3">The sequence shown here is derived from an EMBL/GenBank/DDBJ whole genome shotgun (WGS) entry which is preliminary data.</text>
</comment>
<organism evidence="3 4">
    <name type="scientific">Phyllobacterium myrsinacearum</name>
    <dbReference type="NCBI Taxonomy" id="28101"/>
    <lineage>
        <taxon>Bacteria</taxon>
        <taxon>Pseudomonadati</taxon>
        <taxon>Pseudomonadota</taxon>
        <taxon>Alphaproteobacteria</taxon>
        <taxon>Hyphomicrobiales</taxon>
        <taxon>Phyllobacteriaceae</taxon>
        <taxon>Phyllobacterium</taxon>
    </lineage>
</organism>
<feature type="transmembrane region" description="Helical" evidence="2">
    <location>
        <begin position="41"/>
        <end position="59"/>
    </location>
</feature>
<proteinExistence type="predicted"/>
<dbReference type="GO" id="GO:0005886">
    <property type="term" value="C:plasma membrane"/>
    <property type="evidence" value="ECO:0007669"/>
    <property type="project" value="TreeGrafter"/>
</dbReference>
<dbReference type="PANTHER" id="PTHR18640">
    <property type="entry name" value="SOLUTE CARRIER FAMILY 10 MEMBER 7"/>
    <property type="match status" value="1"/>
</dbReference>
<feature type="transmembrane region" description="Helical" evidence="2">
    <location>
        <begin position="80"/>
        <end position="101"/>
    </location>
</feature>
<dbReference type="OrthoDB" id="9792271at2"/>
<evidence type="ECO:0008006" key="5">
    <source>
        <dbReference type="Google" id="ProtNLM"/>
    </source>
</evidence>
<protein>
    <recommendedName>
        <fullName evidence="5">Bile acid:sodium symporter</fullName>
    </recommendedName>
</protein>
<evidence type="ECO:0000313" key="3">
    <source>
        <dbReference type="EMBL" id="PRD58232.1"/>
    </source>
</evidence>
<dbReference type="Pfam" id="PF13593">
    <property type="entry name" value="SBF_like"/>
    <property type="match status" value="1"/>
</dbReference>
<feature type="transmembrane region" description="Helical" evidence="2">
    <location>
        <begin position="16"/>
        <end position="35"/>
    </location>
</feature>
<feature type="transmembrane region" description="Helical" evidence="2">
    <location>
        <begin position="175"/>
        <end position="195"/>
    </location>
</feature>
<dbReference type="AlphaFoldDB" id="A0A2S9JYC6"/>
<name>A0A2S9JYC6_9HYPH</name>
<dbReference type="EMBL" id="PVBT01000001">
    <property type="protein sequence ID" value="PRD58232.1"/>
    <property type="molecule type" value="Genomic_DNA"/>
</dbReference>
<dbReference type="InterPro" id="IPR016833">
    <property type="entry name" value="Put_Na-Bile_cotransptr"/>
</dbReference>
<dbReference type="PANTHER" id="PTHR18640:SF5">
    <property type="entry name" value="SODIUM_BILE ACID COTRANSPORTER 7"/>
    <property type="match status" value="1"/>
</dbReference>
<dbReference type="InterPro" id="IPR038770">
    <property type="entry name" value="Na+/solute_symporter_sf"/>
</dbReference>
<evidence type="ECO:0000256" key="1">
    <source>
        <dbReference type="SAM" id="MobiDB-lite"/>
    </source>
</evidence>
<accession>A0A2S9JYC6</accession>
<keyword evidence="2" id="KW-0812">Transmembrane</keyword>
<sequence length="353" mass="37401">MLPQIYRTGITAMSRFLPDNFTLMLVATVVLASFFPVSGVAAGYFGLATKVAIGLLFFLHGARLSRDVVIAGFLHWKLHLTILAATFVLFPIFGLAAGVLVPAILPPAFYTGILFLCVLPSTVQSSIAFTSIAGGNVPAAICSASASNIFGMFLTPLLAGVLFSASGHAGFSLDALQSILLQLLAPFVLGQVLQPWIGDFIRSKKKILMPVDRGSILMVVYLAFSESVNEGLWKTMSLRDLGVVIAVNIVLLALVLLTTMYGSRWLGFSKEDEIAITFCGSKKSLASGVPIATVIFAGQNIGSIVLPLMLFHQIQLMACAVIAQRYADARKKQASEAPVQSAGDKKAATSAAG</sequence>
<keyword evidence="4" id="KW-1185">Reference proteome</keyword>